<keyword evidence="2" id="KW-0808">Transferase</keyword>
<dbReference type="GO" id="GO:0032259">
    <property type="term" value="P:methylation"/>
    <property type="evidence" value="ECO:0007669"/>
    <property type="project" value="UniProtKB-KW"/>
</dbReference>
<feature type="domain" description="Methyltransferase" evidence="1">
    <location>
        <begin position="44"/>
        <end position="160"/>
    </location>
</feature>
<dbReference type="InterPro" id="IPR025714">
    <property type="entry name" value="Methyltranfer_dom"/>
</dbReference>
<dbReference type="RefSeq" id="WP_144871667.1">
    <property type="nucleotide sequence ID" value="NZ_LR213948.1"/>
</dbReference>
<evidence type="ECO:0000259" key="1">
    <source>
        <dbReference type="Pfam" id="PF13847"/>
    </source>
</evidence>
<dbReference type="AlphaFoldDB" id="A0A563VPQ0"/>
<proteinExistence type="predicted"/>
<dbReference type="EMBL" id="CAACVJ010000110">
    <property type="protein sequence ID" value="VEP13380.1"/>
    <property type="molecule type" value="Genomic_DNA"/>
</dbReference>
<sequence>MSETDFEKHILTGIDDYVLQARQCIPGRDALFLMARCYFENKLTKDAKILVVGAGGGEEIVSLGKYNPSWSFVGVDLSEKMLKLAHIRIQQEDLKNDVQLHRKEVFNLEERDFDAATCFLTLHFVPDDGSKLKILQTIKTKLKPNSPFILVDAAAMKETAEFRDDVLAWKRHAQNNGMPPEHLDKLVENTMNVPFVTEDRELELLASSGFKQIKKMYQGTWIHGWLSQ</sequence>
<protein>
    <submittedName>
        <fullName evidence="2">Methyltransferase type 12</fullName>
    </submittedName>
</protein>
<dbReference type="Proteomes" id="UP000320055">
    <property type="component" value="Unassembled WGS sequence"/>
</dbReference>
<organism evidence="2 3">
    <name type="scientific">Hyella patelloides LEGE 07179</name>
    <dbReference type="NCBI Taxonomy" id="945734"/>
    <lineage>
        <taxon>Bacteria</taxon>
        <taxon>Bacillati</taxon>
        <taxon>Cyanobacteriota</taxon>
        <taxon>Cyanophyceae</taxon>
        <taxon>Pleurocapsales</taxon>
        <taxon>Hyellaceae</taxon>
        <taxon>Hyella</taxon>
    </lineage>
</organism>
<keyword evidence="2" id="KW-0489">Methyltransferase</keyword>
<dbReference type="SUPFAM" id="SSF53335">
    <property type="entry name" value="S-adenosyl-L-methionine-dependent methyltransferases"/>
    <property type="match status" value="1"/>
</dbReference>
<dbReference type="PANTHER" id="PTHR43861">
    <property type="entry name" value="TRANS-ACONITATE 2-METHYLTRANSFERASE-RELATED"/>
    <property type="match status" value="1"/>
</dbReference>
<dbReference type="CDD" id="cd02440">
    <property type="entry name" value="AdoMet_MTases"/>
    <property type="match status" value="1"/>
</dbReference>
<evidence type="ECO:0000313" key="3">
    <source>
        <dbReference type="Proteomes" id="UP000320055"/>
    </source>
</evidence>
<reference evidence="2 3" key="1">
    <citation type="submission" date="2019-01" db="EMBL/GenBank/DDBJ databases">
        <authorList>
            <person name="Brito A."/>
        </authorList>
    </citation>
    <scope>NUCLEOTIDE SEQUENCE [LARGE SCALE GENOMIC DNA]</scope>
    <source>
        <strain evidence="2">1</strain>
    </source>
</reference>
<accession>A0A563VPQ0</accession>
<keyword evidence="3" id="KW-1185">Reference proteome</keyword>
<dbReference type="OrthoDB" id="213472at2"/>
<dbReference type="InterPro" id="IPR029063">
    <property type="entry name" value="SAM-dependent_MTases_sf"/>
</dbReference>
<evidence type="ECO:0000313" key="2">
    <source>
        <dbReference type="EMBL" id="VEP13380.1"/>
    </source>
</evidence>
<name>A0A563VPQ0_9CYAN</name>
<gene>
    <name evidence="2" type="ORF">H1P_1980006</name>
</gene>
<dbReference type="Pfam" id="PF13847">
    <property type="entry name" value="Methyltransf_31"/>
    <property type="match status" value="1"/>
</dbReference>
<dbReference type="GO" id="GO:0008168">
    <property type="term" value="F:methyltransferase activity"/>
    <property type="evidence" value="ECO:0007669"/>
    <property type="project" value="UniProtKB-KW"/>
</dbReference>
<dbReference type="Gene3D" id="3.40.50.150">
    <property type="entry name" value="Vaccinia Virus protein VP39"/>
    <property type="match status" value="1"/>
</dbReference>